<organism evidence="1 2">
    <name type="scientific">Methylorubrum rhodinum</name>
    <dbReference type="NCBI Taxonomy" id="29428"/>
    <lineage>
        <taxon>Bacteria</taxon>
        <taxon>Pseudomonadati</taxon>
        <taxon>Pseudomonadota</taxon>
        <taxon>Alphaproteobacteria</taxon>
        <taxon>Hyphomicrobiales</taxon>
        <taxon>Methylobacteriaceae</taxon>
        <taxon>Methylorubrum</taxon>
    </lineage>
</organism>
<dbReference type="AlphaFoldDB" id="A0A840ZLD5"/>
<name>A0A840ZLD5_9HYPH</name>
<evidence type="ECO:0000313" key="1">
    <source>
        <dbReference type="EMBL" id="MBB5758406.1"/>
    </source>
</evidence>
<sequence length="271" mass="29389">MTLSNIMVSLDASSSTSARVRLACSLARRFDAKLTGVAAQDPLPISIYGKGSYLDNHIIERAAAHAREELGKQQAVFQEMTGGYSKAQLRLYDREPLGCVISECARCDLLVARGLDDGNSGDIVQALSPAEIILRAGRPVLITPSQLDDLPLRCAVIAWKDTREARRAVTDAMPLLKSANRVLLLTVASTETATNAEAIEAYLKSHDIPCERAELPETTHVPETVTGFARDEAADLVVAGAYGHSKMRELVFGSLTYELLTSLRTSCLYSH</sequence>
<protein>
    <submittedName>
        <fullName evidence="1">Nucleotide-binding universal stress UspA family protein</fullName>
    </submittedName>
</protein>
<accession>A0A840ZLD5</accession>
<keyword evidence="2" id="KW-1185">Reference proteome</keyword>
<evidence type="ECO:0000313" key="2">
    <source>
        <dbReference type="Proteomes" id="UP000583454"/>
    </source>
</evidence>
<dbReference type="SUPFAM" id="SSF52402">
    <property type="entry name" value="Adenine nucleotide alpha hydrolases-like"/>
    <property type="match status" value="2"/>
</dbReference>
<reference evidence="1 2" key="1">
    <citation type="submission" date="2020-08" db="EMBL/GenBank/DDBJ databases">
        <title>Genomic Encyclopedia of Type Strains, Phase IV (KMG-IV): sequencing the most valuable type-strain genomes for metagenomic binning, comparative biology and taxonomic classification.</title>
        <authorList>
            <person name="Goeker M."/>
        </authorList>
    </citation>
    <scope>NUCLEOTIDE SEQUENCE [LARGE SCALE GENOMIC DNA]</scope>
    <source>
        <strain evidence="1 2">DSM 2163</strain>
    </source>
</reference>
<dbReference type="EMBL" id="JACHOP010000013">
    <property type="protein sequence ID" value="MBB5758406.1"/>
    <property type="molecule type" value="Genomic_DNA"/>
</dbReference>
<dbReference type="Gene3D" id="3.40.50.12370">
    <property type="match status" value="1"/>
</dbReference>
<dbReference type="Proteomes" id="UP000583454">
    <property type="component" value="Unassembled WGS sequence"/>
</dbReference>
<dbReference type="CDD" id="cd00293">
    <property type="entry name" value="USP-like"/>
    <property type="match status" value="1"/>
</dbReference>
<dbReference type="RefSeq" id="WP_183570805.1">
    <property type="nucleotide sequence ID" value="NZ_JACHOP010000013.1"/>
</dbReference>
<gene>
    <name evidence="1" type="ORF">HNR00_003126</name>
</gene>
<proteinExistence type="predicted"/>
<comment type="caution">
    <text evidence="1">The sequence shown here is derived from an EMBL/GenBank/DDBJ whole genome shotgun (WGS) entry which is preliminary data.</text>
</comment>